<evidence type="ECO:0000313" key="2">
    <source>
        <dbReference type="Proteomes" id="UP000008370"/>
    </source>
</evidence>
<feature type="non-terminal residue" evidence="1">
    <location>
        <position position="1"/>
    </location>
</feature>
<dbReference type="EMBL" id="JH930474">
    <property type="protein sequence ID" value="EKM53762.1"/>
    <property type="molecule type" value="Genomic_DNA"/>
</dbReference>
<dbReference type="InParanoid" id="K5WTK4"/>
<evidence type="ECO:0000313" key="1">
    <source>
        <dbReference type="EMBL" id="EKM53762.1"/>
    </source>
</evidence>
<protein>
    <recommendedName>
        <fullName evidence="3">F-box domain-containing protein</fullName>
    </recommendedName>
</protein>
<dbReference type="HOGENOM" id="CLU_1424686_0_0_1"/>
<accession>K5WTK4</accession>
<gene>
    <name evidence="1" type="ORF">PHACADRAFT_260255</name>
</gene>
<dbReference type="Proteomes" id="UP000008370">
    <property type="component" value="Unassembled WGS sequence"/>
</dbReference>
<sequence>MYPLAAIDEIFQVVLANVKARVALRSLALSCRAFYDPAMDVLWCDLEGLQPLVRCLPSHMVRKVKGTTAAVKITRRPLQADWSRFLHHSRRVRSLQVHSGYGDDSRYDIDYAAFEILRQYHPGLVLPNLQHLVWSDNELAPFATLFVTPSLLSLVFKPVENLEIEDVRAILAEVRGQASELQLLKFPEADL</sequence>
<dbReference type="KEGG" id="pco:PHACADRAFT_260255"/>
<proteinExistence type="predicted"/>
<dbReference type="GeneID" id="18917678"/>
<dbReference type="STRING" id="650164.K5WTK4"/>
<name>K5WTK4_PHACS</name>
<dbReference type="OrthoDB" id="3222238at2759"/>
<reference evidence="1 2" key="1">
    <citation type="journal article" date="2012" name="BMC Genomics">
        <title>Comparative genomics of the white-rot fungi, Phanerochaete carnosa and P. chrysosporium, to elucidate the genetic basis of the distinct wood types they colonize.</title>
        <authorList>
            <person name="Suzuki H."/>
            <person name="MacDonald J."/>
            <person name="Syed K."/>
            <person name="Salamov A."/>
            <person name="Hori C."/>
            <person name="Aerts A."/>
            <person name="Henrissat B."/>
            <person name="Wiebenga A."/>
            <person name="vanKuyk P.A."/>
            <person name="Barry K."/>
            <person name="Lindquist E."/>
            <person name="LaButti K."/>
            <person name="Lapidus A."/>
            <person name="Lucas S."/>
            <person name="Coutinho P."/>
            <person name="Gong Y."/>
            <person name="Samejima M."/>
            <person name="Mahadevan R."/>
            <person name="Abou-Zaid M."/>
            <person name="de Vries R.P."/>
            <person name="Igarashi K."/>
            <person name="Yadav J.S."/>
            <person name="Grigoriev I.V."/>
            <person name="Master E.R."/>
        </authorList>
    </citation>
    <scope>NUCLEOTIDE SEQUENCE [LARGE SCALE GENOMIC DNA]</scope>
    <source>
        <strain evidence="1 2">HHB-10118-sp</strain>
    </source>
</reference>
<keyword evidence="2" id="KW-1185">Reference proteome</keyword>
<evidence type="ECO:0008006" key="3">
    <source>
        <dbReference type="Google" id="ProtNLM"/>
    </source>
</evidence>
<dbReference type="AlphaFoldDB" id="K5WTK4"/>
<dbReference type="RefSeq" id="XP_007398440.1">
    <property type="nucleotide sequence ID" value="XM_007398378.1"/>
</dbReference>
<organism evidence="1 2">
    <name type="scientific">Phanerochaete carnosa (strain HHB-10118-sp)</name>
    <name type="common">White-rot fungus</name>
    <name type="synonym">Peniophora carnosa</name>
    <dbReference type="NCBI Taxonomy" id="650164"/>
    <lineage>
        <taxon>Eukaryota</taxon>
        <taxon>Fungi</taxon>
        <taxon>Dikarya</taxon>
        <taxon>Basidiomycota</taxon>
        <taxon>Agaricomycotina</taxon>
        <taxon>Agaricomycetes</taxon>
        <taxon>Polyporales</taxon>
        <taxon>Phanerochaetaceae</taxon>
        <taxon>Phanerochaete</taxon>
    </lineage>
</organism>